<evidence type="ECO:0000256" key="1">
    <source>
        <dbReference type="SAM" id="MobiDB-lite"/>
    </source>
</evidence>
<proteinExistence type="predicted"/>
<name>A0AAW0UPN5_SCYPA</name>
<protein>
    <submittedName>
        <fullName evidence="2">Uncharacterized protein</fullName>
    </submittedName>
</protein>
<gene>
    <name evidence="2" type="ORF">O3P69_002620</name>
</gene>
<comment type="caution">
    <text evidence="2">The sequence shown here is derived from an EMBL/GenBank/DDBJ whole genome shotgun (WGS) entry which is preliminary data.</text>
</comment>
<feature type="compositionally biased region" description="Low complexity" evidence="1">
    <location>
        <begin position="57"/>
        <end position="68"/>
    </location>
</feature>
<organism evidence="2 3">
    <name type="scientific">Scylla paramamosain</name>
    <name type="common">Mud crab</name>
    <dbReference type="NCBI Taxonomy" id="85552"/>
    <lineage>
        <taxon>Eukaryota</taxon>
        <taxon>Metazoa</taxon>
        <taxon>Ecdysozoa</taxon>
        <taxon>Arthropoda</taxon>
        <taxon>Crustacea</taxon>
        <taxon>Multicrustacea</taxon>
        <taxon>Malacostraca</taxon>
        <taxon>Eumalacostraca</taxon>
        <taxon>Eucarida</taxon>
        <taxon>Decapoda</taxon>
        <taxon>Pleocyemata</taxon>
        <taxon>Brachyura</taxon>
        <taxon>Eubrachyura</taxon>
        <taxon>Portunoidea</taxon>
        <taxon>Portunidae</taxon>
        <taxon>Portuninae</taxon>
        <taxon>Scylla</taxon>
    </lineage>
</organism>
<reference evidence="2 3" key="1">
    <citation type="submission" date="2023-03" db="EMBL/GenBank/DDBJ databases">
        <title>High-quality genome of Scylla paramamosain provides insights in environmental adaptation.</title>
        <authorList>
            <person name="Zhang L."/>
        </authorList>
    </citation>
    <scope>NUCLEOTIDE SEQUENCE [LARGE SCALE GENOMIC DNA]</scope>
    <source>
        <strain evidence="2">LZ_2023a</strain>
        <tissue evidence="2">Muscle</tissue>
    </source>
</reference>
<evidence type="ECO:0000313" key="3">
    <source>
        <dbReference type="Proteomes" id="UP001487740"/>
    </source>
</evidence>
<feature type="region of interest" description="Disordered" evidence="1">
    <location>
        <begin position="28"/>
        <end position="175"/>
    </location>
</feature>
<sequence length="175" mass="17468">MDFVVDQFKSRIREAEVTIQDLTRSLEFSRAEGRSSRIEGVSTHEAVGDVTGAMDQASEASGGESSVGAEGGNNYASTRGAVGHVSEAVVQANEANGGESSVGAEGGSTGGPRSAPTGSSGVGGGSGSCHGRPTPSGTGGGDGSLGAAPTQRQQQTSRTRNRRKSPARQSSGASR</sequence>
<dbReference type="Proteomes" id="UP001487740">
    <property type="component" value="Unassembled WGS sequence"/>
</dbReference>
<feature type="compositionally biased region" description="Low complexity" evidence="1">
    <location>
        <begin position="94"/>
        <end position="103"/>
    </location>
</feature>
<dbReference type="EMBL" id="JARAKH010000009">
    <property type="protein sequence ID" value="KAK8400956.1"/>
    <property type="molecule type" value="Genomic_DNA"/>
</dbReference>
<dbReference type="AlphaFoldDB" id="A0AAW0UPN5"/>
<evidence type="ECO:0000313" key="2">
    <source>
        <dbReference type="EMBL" id="KAK8400956.1"/>
    </source>
</evidence>
<feature type="compositionally biased region" description="Low complexity" evidence="1">
    <location>
        <begin position="145"/>
        <end position="158"/>
    </location>
</feature>
<keyword evidence="3" id="KW-1185">Reference proteome</keyword>
<feature type="compositionally biased region" description="Basic and acidic residues" evidence="1">
    <location>
        <begin position="28"/>
        <end position="37"/>
    </location>
</feature>
<accession>A0AAW0UPN5</accession>